<keyword evidence="4" id="KW-0812">Transmembrane</keyword>
<evidence type="ECO:0000256" key="6">
    <source>
        <dbReference type="ARBA" id="ARBA00022989"/>
    </source>
</evidence>
<proteinExistence type="predicted"/>
<comment type="caution">
    <text evidence="9">The sequence shown here is derived from an EMBL/GenBank/DDBJ whole genome shotgun (WGS) entry which is preliminary data.</text>
</comment>
<evidence type="ECO:0000259" key="8">
    <source>
        <dbReference type="Pfam" id="PF07730"/>
    </source>
</evidence>
<dbReference type="GO" id="GO:0005886">
    <property type="term" value="C:plasma membrane"/>
    <property type="evidence" value="ECO:0007669"/>
    <property type="project" value="UniProtKB-SubCell"/>
</dbReference>
<organism evidence="9">
    <name type="scientific">marine sediment metagenome</name>
    <dbReference type="NCBI Taxonomy" id="412755"/>
    <lineage>
        <taxon>unclassified sequences</taxon>
        <taxon>metagenomes</taxon>
        <taxon>ecological metagenomes</taxon>
    </lineage>
</organism>
<accession>X1DHK3</accession>
<dbReference type="GO" id="GO:0000155">
    <property type="term" value="F:phosphorelay sensor kinase activity"/>
    <property type="evidence" value="ECO:0007669"/>
    <property type="project" value="InterPro"/>
</dbReference>
<feature type="non-terminal residue" evidence="9">
    <location>
        <position position="293"/>
    </location>
</feature>
<feature type="non-terminal residue" evidence="9">
    <location>
        <position position="1"/>
    </location>
</feature>
<dbReference type="InterPro" id="IPR050482">
    <property type="entry name" value="Sensor_HK_TwoCompSys"/>
</dbReference>
<dbReference type="EMBL" id="BART01019761">
    <property type="protein sequence ID" value="GAG95906.1"/>
    <property type="molecule type" value="Genomic_DNA"/>
</dbReference>
<evidence type="ECO:0000256" key="5">
    <source>
        <dbReference type="ARBA" id="ARBA00022777"/>
    </source>
</evidence>
<keyword evidence="3" id="KW-0808">Transferase</keyword>
<dbReference type="PANTHER" id="PTHR24421">
    <property type="entry name" value="NITRATE/NITRITE SENSOR PROTEIN NARX-RELATED"/>
    <property type="match status" value="1"/>
</dbReference>
<keyword evidence="6" id="KW-1133">Transmembrane helix</keyword>
<dbReference type="InterPro" id="IPR011712">
    <property type="entry name" value="Sig_transdc_His_kin_sub3_dim/P"/>
</dbReference>
<dbReference type="Pfam" id="PF07730">
    <property type="entry name" value="HisKA_3"/>
    <property type="match status" value="1"/>
</dbReference>
<dbReference type="PANTHER" id="PTHR24421:SF37">
    <property type="entry name" value="SENSOR HISTIDINE KINASE NARS"/>
    <property type="match status" value="1"/>
</dbReference>
<keyword evidence="5" id="KW-0418">Kinase</keyword>
<protein>
    <recommendedName>
        <fullName evidence="8">Signal transduction histidine kinase subgroup 3 dimerisation and phosphoacceptor domain-containing protein</fullName>
    </recommendedName>
</protein>
<keyword evidence="2" id="KW-1003">Cell membrane</keyword>
<gene>
    <name evidence="9" type="ORF">S01H4_36889</name>
</gene>
<evidence type="ECO:0000256" key="4">
    <source>
        <dbReference type="ARBA" id="ARBA00022692"/>
    </source>
</evidence>
<dbReference type="GO" id="GO:0046983">
    <property type="term" value="F:protein dimerization activity"/>
    <property type="evidence" value="ECO:0007669"/>
    <property type="project" value="InterPro"/>
</dbReference>
<comment type="subcellular location">
    <subcellularLocation>
        <location evidence="1">Cell membrane</location>
        <topology evidence="1">Multi-pass membrane protein</topology>
    </subcellularLocation>
</comment>
<dbReference type="AlphaFoldDB" id="X1DHK3"/>
<feature type="domain" description="Signal transduction histidine kinase subgroup 3 dimerisation and phosphoacceptor" evidence="8">
    <location>
        <begin position="207"/>
        <end position="270"/>
    </location>
</feature>
<keyword evidence="7" id="KW-0472">Membrane</keyword>
<dbReference type="Gene3D" id="1.20.5.1930">
    <property type="match status" value="1"/>
</dbReference>
<sequence>LRINKEGKVTYSNLVGIKQLKKLKSNVNQKAPKVFYDIVTKLFKENSTRVETLNVHLGDKDYEYVVTIVKNTDYANLYGRDVTKQKKAQDEISNLAKFPSENLNPVFRVNNKLSVIYTNESAKKILQKTKDNKILKILSVFITNTKKTKIKKLKTVEFEIGDSIYEFSIIPVKDTDYFNIYGKDITEKKKAEKLLLVREKEKISVGERDHLAKELHDTVTQTLFSANLITEVIPKLWKKNPKVVIKKLEEVRQLNNTALEEMRVLLFELKSLSFENEKLGNLLKKLAKSISTR</sequence>
<evidence type="ECO:0000256" key="7">
    <source>
        <dbReference type="ARBA" id="ARBA00023136"/>
    </source>
</evidence>
<evidence type="ECO:0000256" key="1">
    <source>
        <dbReference type="ARBA" id="ARBA00004651"/>
    </source>
</evidence>
<name>X1DHK3_9ZZZZ</name>
<evidence type="ECO:0000256" key="2">
    <source>
        <dbReference type="ARBA" id="ARBA00022475"/>
    </source>
</evidence>
<evidence type="ECO:0000313" key="9">
    <source>
        <dbReference type="EMBL" id="GAG95906.1"/>
    </source>
</evidence>
<reference evidence="9" key="1">
    <citation type="journal article" date="2014" name="Front. Microbiol.">
        <title>High frequency of phylogenetically diverse reductive dehalogenase-homologous genes in deep subseafloor sedimentary metagenomes.</title>
        <authorList>
            <person name="Kawai M."/>
            <person name="Futagami T."/>
            <person name="Toyoda A."/>
            <person name="Takaki Y."/>
            <person name="Nishi S."/>
            <person name="Hori S."/>
            <person name="Arai W."/>
            <person name="Tsubouchi T."/>
            <person name="Morono Y."/>
            <person name="Uchiyama I."/>
            <person name="Ito T."/>
            <person name="Fujiyama A."/>
            <person name="Inagaki F."/>
            <person name="Takami H."/>
        </authorList>
    </citation>
    <scope>NUCLEOTIDE SEQUENCE</scope>
    <source>
        <strain evidence="9">Expedition CK06-06</strain>
    </source>
</reference>
<evidence type="ECO:0000256" key="3">
    <source>
        <dbReference type="ARBA" id="ARBA00022679"/>
    </source>
</evidence>